<organism evidence="2 3">
    <name type="scientific">Rubus argutus</name>
    <name type="common">Southern blackberry</name>
    <dbReference type="NCBI Taxonomy" id="59490"/>
    <lineage>
        <taxon>Eukaryota</taxon>
        <taxon>Viridiplantae</taxon>
        <taxon>Streptophyta</taxon>
        <taxon>Embryophyta</taxon>
        <taxon>Tracheophyta</taxon>
        <taxon>Spermatophyta</taxon>
        <taxon>Magnoliopsida</taxon>
        <taxon>eudicotyledons</taxon>
        <taxon>Gunneridae</taxon>
        <taxon>Pentapetalae</taxon>
        <taxon>rosids</taxon>
        <taxon>fabids</taxon>
        <taxon>Rosales</taxon>
        <taxon>Rosaceae</taxon>
        <taxon>Rosoideae</taxon>
        <taxon>Rosoideae incertae sedis</taxon>
        <taxon>Rubus</taxon>
    </lineage>
</organism>
<dbReference type="InterPro" id="IPR002156">
    <property type="entry name" value="RNaseH_domain"/>
</dbReference>
<proteinExistence type="predicted"/>
<dbReference type="PANTHER" id="PTHR48475:SF1">
    <property type="entry name" value="RNASE H TYPE-1 DOMAIN-CONTAINING PROTEIN"/>
    <property type="match status" value="1"/>
</dbReference>
<reference evidence="2 3" key="1">
    <citation type="journal article" date="2023" name="G3 (Bethesda)">
        <title>A chromosome-length genome assembly and annotation of blackberry (Rubus argutus, cv. 'Hillquist').</title>
        <authorList>
            <person name="Bruna T."/>
            <person name="Aryal R."/>
            <person name="Dudchenko O."/>
            <person name="Sargent D.J."/>
            <person name="Mead D."/>
            <person name="Buti M."/>
            <person name="Cavallini A."/>
            <person name="Hytonen T."/>
            <person name="Andres J."/>
            <person name="Pham M."/>
            <person name="Weisz D."/>
            <person name="Mascagni F."/>
            <person name="Usai G."/>
            <person name="Natali L."/>
            <person name="Bassil N."/>
            <person name="Fernandez G.E."/>
            <person name="Lomsadze A."/>
            <person name="Armour M."/>
            <person name="Olukolu B."/>
            <person name="Poorten T."/>
            <person name="Britton C."/>
            <person name="Davik J."/>
            <person name="Ashrafi H."/>
            <person name="Aiden E.L."/>
            <person name="Borodovsky M."/>
            <person name="Worthington M."/>
        </authorList>
    </citation>
    <scope>NUCLEOTIDE SEQUENCE [LARGE SCALE GENOMIC DNA]</scope>
    <source>
        <strain evidence="2">PI 553951</strain>
    </source>
</reference>
<dbReference type="GO" id="GO:0003676">
    <property type="term" value="F:nucleic acid binding"/>
    <property type="evidence" value="ECO:0007669"/>
    <property type="project" value="InterPro"/>
</dbReference>
<sequence length="284" mass="32410">MLTRPILRGRIGKWILALSEFSLQYVPLKAQTSQAVTDFLLHHPVPEDYEVRDLEIGVITLAPWTLYFDGSRTDKLSGAGIALESPEGARFSYSFQLEWNCTNNQAEYEAVIIGLEILLEMGIHDVEILGDSLLVINQLKGMFKCLSFTLIPFLNRALELLDQFTEVSLEHIPRERNYAANELAQLATGISFADGIRERILKVERRTLPSFMARKEYNDEWFVATLEAIDVDWRQPIIDYLDDPQAPCGSPNSVSGSQLCPQGWRTFAQRRRRHGFPVHLWARS</sequence>
<dbReference type="Proteomes" id="UP001457282">
    <property type="component" value="Unassembled WGS sequence"/>
</dbReference>
<dbReference type="Gene3D" id="3.30.420.10">
    <property type="entry name" value="Ribonuclease H-like superfamily/Ribonuclease H"/>
    <property type="match status" value="1"/>
</dbReference>
<dbReference type="GO" id="GO:0004523">
    <property type="term" value="F:RNA-DNA hybrid ribonuclease activity"/>
    <property type="evidence" value="ECO:0007669"/>
    <property type="project" value="InterPro"/>
</dbReference>
<dbReference type="Pfam" id="PF13456">
    <property type="entry name" value="RVT_3"/>
    <property type="match status" value="1"/>
</dbReference>
<feature type="domain" description="RNase H type-1" evidence="1">
    <location>
        <begin position="60"/>
        <end position="193"/>
    </location>
</feature>
<dbReference type="InterPro" id="IPR012337">
    <property type="entry name" value="RNaseH-like_sf"/>
</dbReference>
<dbReference type="PANTHER" id="PTHR48475">
    <property type="entry name" value="RIBONUCLEASE H"/>
    <property type="match status" value="1"/>
</dbReference>
<name>A0AAW1W775_RUBAR</name>
<gene>
    <name evidence="2" type="ORF">M0R45_028367</name>
</gene>
<protein>
    <recommendedName>
        <fullName evidence="1">RNase H type-1 domain-containing protein</fullName>
    </recommendedName>
</protein>
<dbReference type="PROSITE" id="PS50879">
    <property type="entry name" value="RNASE_H_1"/>
    <property type="match status" value="1"/>
</dbReference>
<evidence type="ECO:0000313" key="3">
    <source>
        <dbReference type="Proteomes" id="UP001457282"/>
    </source>
</evidence>
<dbReference type="InterPro" id="IPR036397">
    <property type="entry name" value="RNaseH_sf"/>
</dbReference>
<dbReference type="CDD" id="cd09279">
    <property type="entry name" value="RNase_HI_like"/>
    <property type="match status" value="1"/>
</dbReference>
<accession>A0AAW1W775</accession>
<evidence type="ECO:0000259" key="1">
    <source>
        <dbReference type="PROSITE" id="PS50879"/>
    </source>
</evidence>
<evidence type="ECO:0000313" key="2">
    <source>
        <dbReference type="EMBL" id="KAK9919789.1"/>
    </source>
</evidence>
<comment type="caution">
    <text evidence="2">The sequence shown here is derived from an EMBL/GenBank/DDBJ whole genome shotgun (WGS) entry which is preliminary data.</text>
</comment>
<keyword evidence="3" id="KW-1185">Reference proteome</keyword>
<dbReference type="EMBL" id="JBEDUW010000006">
    <property type="protein sequence ID" value="KAK9919789.1"/>
    <property type="molecule type" value="Genomic_DNA"/>
</dbReference>
<dbReference type="AlphaFoldDB" id="A0AAW1W775"/>
<dbReference type="SUPFAM" id="SSF53098">
    <property type="entry name" value="Ribonuclease H-like"/>
    <property type="match status" value="1"/>
</dbReference>